<dbReference type="PROSITE" id="PS00086">
    <property type="entry name" value="CYTOCHROME_P450"/>
    <property type="match status" value="1"/>
</dbReference>
<dbReference type="InterPro" id="IPR002397">
    <property type="entry name" value="Cyt_P450_B"/>
</dbReference>
<keyword evidence="2" id="KW-0408">Iron</keyword>
<dbReference type="GO" id="GO:0004497">
    <property type="term" value="F:monooxygenase activity"/>
    <property type="evidence" value="ECO:0007669"/>
    <property type="project" value="UniProtKB-KW"/>
</dbReference>
<dbReference type="GO" id="GO:0020037">
    <property type="term" value="F:heme binding"/>
    <property type="evidence" value="ECO:0007669"/>
    <property type="project" value="InterPro"/>
</dbReference>
<protein>
    <recommendedName>
        <fullName evidence="5">Cytochrome P450</fullName>
    </recommendedName>
</protein>
<dbReference type="Proteomes" id="UP000606172">
    <property type="component" value="Unassembled WGS sequence"/>
</dbReference>
<keyword evidence="2" id="KW-0349">Heme</keyword>
<organism evidence="3 4">
    <name type="scientific">Sinosporangium siamense</name>
    <dbReference type="NCBI Taxonomy" id="1367973"/>
    <lineage>
        <taxon>Bacteria</taxon>
        <taxon>Bacillati</taxon>
        <taxon>Actinomycetota</taxon>
        <taxon>Actinomycetes</taxon>
        <taxon>Streptosporangiales</taxon>
        <taxon>Streptosporangiaceae</taxon>
        <taxon>Sinosporangium</taxon>
    </lineage>
</organism>
<dbReference type="SUPFAM" id="SSF48264">
    <property type="entry name" value="Cytochrome P450"/>
    <property type="match status" value="1"/>
</dbReference>
<keyword evidence="4" id="KW-1185">Reference proteome</keyword>
<name>A0A919RAX6_9ACTN</name>
<dbReference type="InterPro" id="IPR017972">
    <property type="entry name" value="Cyt_P450_CS"/>
</dbReference>
<keyword evidence="2" id="KW-0560">Oxidoreductase</keyword>
<gene>
    <name evidence="3" type="ORF">Ssi02_07840</name>
</gene>
<accession>A0A919RAX6</accession>
<evidence type="ECO:0000313" key="4">
    <source>
        <dbReference type="Proteomes" id="UP000606172"/>
    </source>
</evidence>
<dbReference type="PANTHER" id="PTHR46696:SF1">
    <property type="entry name" value="CYTOCHROME P450 YJIB-RELATED"/>
    <property type="match status" value="1"/>
</dbReference>
<dbReference type="GO" id="GO:0016705">
    <property type="term" value="F:oxidoreductase activity, acting on paired donors, with incorporation or reduction of molecular oxygen"/>
    <property type="evidence" value="ECO:0007669"/>
    <property type="project" value="InterPro"/>
</dbReference>
<proteinExistence type="inferred from homology"/>
<dbReference type="Pfam" id="PF00067">
    <property type="entry name" value="p450"/>
    <property type="match status" value="1"/>
</dbReference>
<dbReference type="PRINTS" id="PR00359">
    <property type="entry name" value="BP450"/>
</dbReference>
<dbReference type="GO" id="GO:0005506">
    <property type="term" value="F:iron ion binding"/>
    <property type="evidence" value="ECO:0007669"/>
    <property type="project" value="InterPro"/>
</dbReference>
<dbReference type="Gene3D" id="1.10.630.10">
    <property type="entry name" value="Cytochrome P450"/>
    <property type="match status" value="1"/>
</dbReference>
<dbReference type="PANTHER" id="PTHR46696">
    <property type="entry name" value="P450, PUTATIVE (EUROFUNG)-RELATED"/>
    <property type="match status" value="1"/>
</dbReference>
<dbReference type="InterPro" id="IPR001128">
    <property type="entry name" value="Cyt_P450"/>
</dbReference>
<evidence type="ECO:0000256" key="2">
    <source>
        <dbReference type="RuleBase" id="RU000461"/>
    </source>
</evidence>
<evidence type="ECO:0000313" key="3">
    <source>
        <dbReference type="EMBL" id="GII90553.1"/>
    </source>
</evidence>
<dbReference type="InterPro" id="IPR036396">
    <property type="entry name" value="Cyt_P450_sf"/>
</dbReference>
<comment type="similarity">
    <text evidence="1 2">Belongs to the cytochrome P450 family.</text>
</comment>
<evidence type="ECO:0008006" key="5">
    <source>
        <dbReference type="Google" id="ProtNLM"/>
    </source>
</evidence>
<evidence type="ECO:0000256" key="1">
    <source>
        <dbReference type="ARBA" id="ARBA00010617"/>
    </source>
</evidence>
<dbReference type="AlphaFoldDB" id="A0A919RAX6"/>
<sequence>MHPEQLAMAKAGTVTWGAVVEETLRWLSPVVNLPFRYTSEPVELAGTAIAAGEALLMCHAAAGRDPEQHGPDVHLFDATRTQRPHLAFGQGPHFCLGASLARLEGTLALERLFTRFPGLTLREANPQPLSSLISGGFTTLHATTANGPATA</sequence>
<keyword evidence="2" id="KW-0479">Metal-binding</keyword>
<keyword evidence="2" id="KW-0503">Monooxygenase</keyword>
<reference evidence="3" key="1">
    <citation type="submission" date="2021-01" db="EMBL/GenBank/DDBJ databases">
        <title>Whole genome shotgun sequence of Sinosporangium siamense NBRC 109515.</title>
        <authorList>
            <person name="Komaki H."/>
            <person name="Tamura T."/>
        </authorList>
    </citation>
    <scope>NUCLEOTIDE SEQUENCE</scope>
    <source>
        <strain evidence="3">NBRC 109515</strain>
    </source>
</reference>
<comment type="caution">
    <text evidence="3">The sequence shown here is derived from an EMBL/GenBank/DDBJ whole genome shotgun (WGS) entry which is preliminary data.</text>
</comment>
<dbReference type="PRINTS" id="PR00385">
    <property type="entry name" value="P450"/>
</dbReference>
<dbReference type="EMBL" id="BOOW01000006">
    <property type="protein sequence ID" value="GII90553.1"/>
    <property type="molecule type" value="Genomic_DNA"/>
</dbReference>